<gene>
    <name evidence="8" type="ORF">CTAYLR_001591</name>
</gene>
<evidence type="ECO:0000256" key="2">
    <source>
        <dbReference type="ARBA" id="ARBA00004496"/>
    </source>
</evidence>
<proteinExistence type="predicted"/>
<dbReference type="Gene3D" id="1.20.1520.10">
    <property type="entry name" value="ADP-ribosylation factor-like 2-binding protein, domain"/>
    <property type="match status" value="1"/>
</dbReference>
<dbReference type="GO" id="GO:0005737">
    <property type="term" value="C:cytoplasm"/>
    <property type="evidence" value="ECO:0007669"/>
    <property type="project" value="UniProtKB-SubCell"/>
</dbReference>
<dbReference type="Proteomes" id="UP001230188">
    <property type="component" value="Unassembled WGS sequence"/>
</dbReference>
<dbReference type="InterPro" id="IPR023379">
    <property type="entry name" value="BART_dom"/>
</dbReference>
<keyword evidence="4" id="KW-0969">Cilium</keyword>
<feature type="domain" description="WW" evidence="7">
    <location>
        <begin position="400"/>
        <end position="434"/>
    </location>
</feature>
<dbReference type="SMART" id="SM00456">
    <property type="entry name" value="WW"/>
    <property type="match status" value="1"/>
</dbReference>
<reference evidence="8" key="1">
    <citation type="submission" date="2023-01" db="EMBL/GenBank/DDBJ databases">
        <title>Metagenome sequencing of chrysophaentin producing Chrysophaeum taylorii.</title>
        <authorList>
            <person name="Davison J."/>
            <person name="Bewley C."/>
        </authorList>
    </citation>
    <scope>NUCLEOTIDE SEQUENCE</scope>
    <source>
        <strain evidence="8">NIES-1699</strain>
    </source>
</reference>
<comment type="subcellular location">
    <subcellularLocation>
        <location evidence="1">Cell projection</location>
        <location evidence="1">Cilium</location>
    </subcellularLocation>
    <subcellularLocation>
        <location evidence="2">Cytoplasm</location>
    </subcellularLocation>
</comment>
<dbReference type="Gene3D" id="2.20.70.10">
    <property type="match status" value="1"/>
</dbReference>
<evidence type="ECO:0000313" key="8">
    <source>
        <dbReference type="EMBL" id="KAJ8602975.1"/>
    </source>
</evidence>
<feature type="compositionally biased region" description="Basic and acidic residues" evidence="6">
    <location>
        <begin position="541"/>
        <end position="554"/>
    </location>
</feature>
<evidence type="ECO:0000313" key="9">
    <source>
        <dbReference type="Proteomes" id="UP001230188"/>
    </source>
</evidence>
<evidence type="ECO:0000259" key="7">
    <source>
        <dbReference type="PROSITE" id="PS50020"/>
    </source>
</evidence>
<protein>
    <recommendedName>
        <fullName evidence="7">WW domain-containing protein</fullName>
    </recommendedName>
</protein>
<name>A0AAD7UD97_9STRA</name>
<accession>A0AAD7UD97</accession>
<dbReference type="InterPro" id="IPR042541">
    <property type="entry name" value="BART_sf"/>
</dbReference>
<comment type="caution">
    <text evidence="8">The sequence shown here is derived from an EMBL/GenBank/DDBJ whole genome shotgun (WGS) entry which is preliminary data.</text>
</comment>
<feature type="compositionally biased region" description="Basic and acidic residues" evidence="6">
    <location>
        <begin position="456"/>
        <end position="474"/>
    </location>
</feature>
<sequence length="608" mass="66267">MGNDDDMSEILATALHNFVVDGGWGEIRSFFDEHALLFGSDSGGVVEGEFGEGEYALFVKFRDLAATTLDGLLRELGCASDADEDRLAEWLRKHAASPANGPREELAKTLLSDVLGVADFATFVRMMRRHNDEIEILEAAGAPKPPSKHVPMAPSFDAAADQSLGENDWELQHAIAQSILSAHQAGKLREQDQAYVGWALALVSVAADDDGALWRDDPARARELYRDLAVQRFNVDLSVAQRTVFEERAARAEAARSAVEEAGGTHDARVKATLSRCDDLQREVAVSRGACVRNEGLPDANLELSYLLIKNLLAKREDLTHHVVEIYDAIHAARPHGGASHLRQEKDQEEEEVCGGGGSEGHHSDGPIFDLVRWCSLEAELATVRKRLDTMLTTGTDAPAASPGVWHEYVDANTNYPYYVNSVTGESQWHQPSDFAVVAAATDKDQDAPPIVAEAKVADDHDLDAQRDVKKQEPSEPTVSSDNDVKDTLRSAKASDVSASLRSLRDAKSEQQQQQQVPPPPVGLPSAIPTWGRRLSPLNKSETKPTEDEKRNESPAENPTVSRKKAGMVLSPIALDYLKKRDIELAELPCAATITAVPNLLTTKTHPA</sequence>
<keyword evidence="9" id="KW-1185">Reference proteome</keyword>
<keyword evidence="5" id="KW-0966">Cell projection</keyword>
<keyword evidence="3" id="KW-0963">Cytoplasm</keyword>
<dbReference type="Pfam" id="PF00397">
    <property type="entry name" value="WW"/>
    <property type="match status" value="1"/>
</dbReference>
<evidence type="ECO:0000256" key="5">
    <source>
        <dbReference type="ARBA" id="ARBA00023273"/>
    </source>
</evidence>
<organism evidence="8 9">
    <name type="scientific">Chrysophaeum taylorii</name>
    <dbReference type="NCBI Taxonomy" id="2483200"/>
    <lineage>
        <taxon>Eukaryota</taxon>
        <taxon>Sar</taxon>
        <taxon>Stramenopiles</taxon>
        <taxon>Ochrophyta</taxon>
        <taxon>Pelagophyceae</taxon>
        <taxon>Pelagomonadales</taxon>
        <taxon>Pelagomonadaceae</taxon>
        <taxon>Chrysophaeum</taxon>
    </lineage>
</organism>
<dbReference type="SUPFAM" id="SSF51045">
    <property type="entry name" value="WW domain"/>
    <property type="match status" value="1"/>
</dbReference>
<evidence type="ECO:0000256" key="6">
    <source>
        <dbReference type="SAM" id="MobiDB-lite"/>
    </source>
</evidence>
<evidence type="ECO:0000256" key="1">
    <source>
        <dbReference type="ARBA" id="ARBA00004138"/>
    </source>
</evidence>
<evidence type="ECO:0000256" key="3">
    <source>
        <dbReference type="ARBA" id="ARBA00022490"/>
    </source>
</evidence>
<feature type="region of interest" description="Disordered" evidence="6">
    <location>
        <begin position="455"/>
        <end position="566"/>
    </location>
</feature>
<dbReference type="GO" id="GO:0005929">
    <property type="term" value="C:cilium"/>
    <property type="evidence" value="ECO:0007669"/>
    <property type="project" value="UniProtKB-SubCell"/>
</dbReference>
<dbReference type="InterPro" id="IPR036020">
    <property type="entry name" value="WW_dom_sf"/>
</dbReference>
<dbReference type="CDD" id="cd00201">
    <property type="entry name" value="WW"/>
    <property type="match status" value="1"/>
</dbReference>
<dbReference type="EMBL" id="JAQMWT010000362">
    <property type="protein sequence ID" value="KAJ8602975.1"/>
    <property type="molecule type" value="Genomic_DNA"/>
</dbReference>
<dbReference type="PROSITE" id="PS01159">
    <property type="entry name" value="WW_DOMAIN_1"/>
    <property type="match status" value="1"/>
</dbReference>
<dbReference type="PROSITE" id="PS50020">
    <property type="entry name" value="WW_DOMAIN_2"/>
    <property type="match status" value="1"/>
</dbReference>
<dbReference type="Pfam" id="PF11527">
    <property type="entry name" value="ARL2_Bind_BART"/>
    <property type="match status" value="1"/>
</dbReference>
<evidence type="ECO:0000256" key="4">
    <source>
        <dbReference type="ARBA" id="ARBA00023069"/>
    </source>
</evidence>
<dbReference type="AlphaFoldDB" id="A0AAD7UD97"/>
<dbReference type="InterPro" id="IPR001202">
    <property type="entry name" value="WW_dom"/>
</dbReference>